<evidence type="ECO:0000256" key="1">
    <source>
        <dbReference type="PROSITE-ProRule" id="PRU00169"/>
    </source>
</evidence>
<keyword evidence="4" id="KW-1185">Reference proteome</keyword>
<dbReference type="InterPro" id="IPR001789">
    <property type="entry name" value="Sig_transdc_resp-reg_receiver"/>
</dbReference>
<dbReference type="EMBL" id="LCYG01000003">
    <property type="protein sequence ID" value="KLK95012.1"/>
    <property type="molecule type" value="Genomic_DNA"/>
</dbReference>
<dbReference type="Proteomes" id="UP000035489">
    <property type="component" value="Unassembled WGS sequence"/>
</dbReference>
<dbReference type="RefSeq" id="WP_047187063.1">
    <property type="nucleotide sequence ID" value="NZ_LCYG01000003.1"/>
</dbReference>
<name>A0A0H1RQR7_9HYPH</name>
<evidence type="ECO:0000313" key="4">
    <source>
        <dbReference type="Proteomes" id="UP000035489"/>
    </source>
</evidence>
<dbReference type="Gene3D" id="3.40.50.2300">
    <property type="match status" value="1"/>
</dbReference>
<comment type="caution">
    <text evidence="1">Lacks conserved residue(s) required for the propagation of feature annotation.</text>
</comment>
<reference evidence="3 4" key="1">
    <citation type="submission" date="2015-05" db="EMBL/GenBank/DDBJ databases">
        <title>Draft genome sequence of Microvirga vignae strain BR3299, a novel nitrogen fixing bacteria isolated from Brazil semi-aired region.</title>
        <authorList>
            <person name="Zilli J.E."/>
            <person name="Passos S.R."/>
            <person name="Leite J."/>
            <person name="Baldani J.I."/>
            <person name="Xavier G.R."/>
            <person name="Rumjaneck N.G."/>
            <person name="Simoes-Araujo J.L."/>
        </authorList>
    </citation>
    <scope>NUCLEOTIDE SEQUENCE [LARGE SCALE GENOMIC DNA]</scope>
    <source>
        <strain evidence="3 4">BR3299</strain>
    </source>
</reference>
<dbReference type="SUPFAM" id="SSF52172">
    <property type="entry name" value="CheY-like"/>
    <property type="match status" value="1"/>
</dbReference>
<comment type="caution">
    <text evidence="3">The sequence shown here is derived from an EMBL/GenBank/DDBJ whole genome shotgun (WGS) entry which is preliminary data.</text>
</comment>
<dbReference type="OrthoDB" id="8018258at2"/>
<dbReference type="STRING" id="1225564.AA309_00765"/>
<dbReference type="PATRIC" id="fig|1225564.3.peg.3246"/>
<feature type="domain" description="Response regulatory" evidence="2">
    <location>
        <begin position="10"/>
        <end position="125"/>
    </location>
</feature>
<dbReference type="InterPro" id="IPR011006">
    <property type="entry name" value="CheY-like_superfamily"/>
</dbReference>
<gene>
    <name evidence="3" type="ORF">AA309_00765</name>
</gene>
<dbReference type="PROSITE" id="PS50110">
    <property type="entry name" value="RESPONSE_REGULATORY"/>
    <property type="match status" value="1"/>
</dbReference>
<protein>
    <submittedName>
        <fullName evidence="3">Response regulator receiver protein</fullName>
    </submittedName>
</protein>
<evidence type="ECO:0000259" key="2">
    <source>
        <dbReference type="PROSITE" id="PS50110"/>
    </source>
</evidence>
<evidence type="ECO:0000313" key="3">
    <source>
        <dbReference type="EMBL" id="KLK95012.1"/>
    </source>
</evidence>
<proteinExistence type="predicted"/>
<organism evidence="3 4">
    <name type="scientific">Microvirga vignae</name>
    <dbReference type="NCBI Taxonomy" id="1225564"/>
    <lineage>
        <taxon>Bacteria</taxon>
        <taxon>Pseudomonadati</taxon>
        <taxon>Pseudomonadota</taxon>
        <taxon>Alphaproteobacteria</taxon>
        <taxon>Hyphomicrobiales</taxon>
        <taxon>Methylobacteriaceae</taxon>
        <taxon>Microvirga</taxon>
    </lineage>
</organism>
<dbReference type="GO" id="GO:0000160">
    <property type="term" value="P:phosphorelay signal transduction system"/>
    <property type="evidence" value="ECO:0007669"/>
    <property type="project" value="InterPro"/>
</dbReference>
<dbReference type="AlphaFoldDB" id="A0A0H1RQR7"/>
<accession>A0A0H1RQR7</accession>
<sequence>MGRKIGSNCVALIVEDDVELRTLAVKLLEETDLNVVEVSCCEEALCYLNFNGGKVAFLFAEAKGSRLISGVDLARTARLRWPRIRTVLTSGEPLEEDLHKTLRNVRFMLKPWMALEVLIEAEKATRQAIQ</sequence>